<feature type="region of interest" description="Disordered" evidence="1">
    <location>
        <begin position="1"/>
        <end position="26"/>
    </location>
</feature>
<evidence type="ECO:0000313" key="2">
    <source>
        <dbReference type="EMBL" id="KAG7093538.1"/>
    </source>
</evidence>
<dbReference type="OrthoDB" id="3067134at2759"/>
<feature type="compositionally biased region" description="Low complexity" evidence="1">
    <location>
        <begin position="9"/>
        <end position="20"/>
    </location>
</feature>
<feature type="region of interest" description="Disordered" evidence="1">
    <location>
        <begin position="177"/>
        <end position="210"/>
    </location>
</feature>
<proteinExistence type="predicted"/>
<feature type="region of interest" description="Disordered" evidence="1">
    <location>
        <begin position="325"/>
        <end position="352"/>
    </location>
</feature>
<comment type="caution">
    <text evidence="2">The sequence shown here is derived from an EMBL/GenBank/DDBJ whole genome shotgun (WGS) entry which is preliminary data.</text>
</comment>
<dbReference type="KEGG" id="more:E1B28_007209"/>
<protein>
    <submittedName>
        <fullName evidence="2">Uncharacterized protein</fullName>
    </submittedName>
</protein>
<organism evidence="2 3">
    <name type="scientific">Marasmius oreades</name>
    <name type="common">fairy-ring Marasmius</name>
    <dbReference type="NCBI Taxonomy" id="181124"/>
    <lineage>
        <taxon>Eukaryota</taxon>
        <taxon>Fungi</taxon>
        <taxon>Dikarya</taxon>
        <taxon>Basidiomycota</taxon>
        <taxon>Agaricomycotina</taxon>
        <taxon>Agaricomycetes</taxon>
        <taxon>Agaricomycetidae</taxon>
        <taxon>Agaricales</taxon>
        <taxon>Marasmiineae</taxon>
        <taxon>Marasmiaceae</taxon>
        <taxon>Marasmius</taxon>
    </lineage>
</organism>
<evidence type="ECO:0000313" key="3">
    <source>
        <dbReference type="Proteomes" id="UP001049176"/>
    </source>
</evidence>
<dbReference type="GeneID" id="66076285"/>
<gene>
    <name evidence="2" type="ORF">E1B28_007209</name>
</gene>
<dbReference type="RefSeq" id="XP_043010008.1">
    <property type="nucleotide sequence ID" value="XM_043151926.1"/>
</dbReference>
<feature type="compositionally biased region" description="Polar residues" evidence="1">
    <location>
        <begin position="331"/>
        <end position="341"/>
    </location>
</feature>
<dbReference type="Proteomes" id="UP001049176">
    <property type="component" value="Chromosome 4"/>
</dbReference>
<sequence length="377" mass="41342">MRKPVFRGPPSSSPSHQMSSATRSKTTSDFAHLFELFDQLASRRRRRNSSIVDDGVDVRSIPVPKDLEPVFRSLVSLVGTRHHQMCSIGGDGRQSSMRRKTVSGASTTGNKIGDSDLEPPEDGCNMRTTARSQFPLDGGEYPFTFKMMLHKLYELEEWGKKVKDVLERSQSEYKSLTLQERDIGDGSDSRKGKSKSHRDGVAGSVTTRRGPRIEFAQNVATPSQRRTVALPTAPATMKVLGRPRSHTVAGTNVRAGVTRGTEPPHWVMAATRVAPPPPPPPPPAPQEEGLKAVKKRCIGRRKSLGGKRDWVYDAAVASRAQLDEGRRIPSVGSQSSLNPDMNKNDGIPNPEGGRLIIVRRRVISVATASPWRSSELA</sequence>
<accession>A0A9P7S2W5</accession>
<dbReference type="EMBL" id="CM032184">
    <property type="protein sequence ID" value="KAG7093538.1"/>
    <property type="molecule type" value="Genomic_DNA"/>
</dbReference>
<name>A0A9P7S2W5_9AGAR</name>
<evidence type="ECO:0000256" key="1">
    <source>
        <dbReference type="SAM" id="MobiDB-lite"/>
    </source>
</evidence>
<keyword evidence="3" id="KW-1185">Reference proteome</keyword>
<dbReference type="AlphaFoldDB" id="A0A9P7S2W5"/>
<feature type="compositionally biased region" description="Basic and acidic residues" evidence="1">
    <location>
        <begin position="179"/>
        <end position="191"/>
    </location>
</feature>
<reference evidence="2" key="1">
    <citation type="journal article" date="2021" name="Genome Biol. Evol.">
        <title>The assembled and annotated genome of the fairy-ring fungus Marasmius oreades.</title>
        <authorList>
            <person name="Hiltunen M."/>
            <person name="Ament-Velasquez S.L."/>
            <person name="Johannesson H."/>
        </authorList>
    </citation>
    <scope>NUCLEOTIDE SEQUENCE</scope>
    <source>
        <strain evidence="2">03SP1</strain>
    </source>
</reference>